<accession>A0ABW1V1J1</accession>
<proteinExistence type="inferred from homology"/>
<dbReference type="InterPro" id="IPR015590">
    <property type="entry name" value="Aldehyde_DH_dom"/>
</dbReference>
<evidence type="ECO:0000259" key="3">
    <source>
        <dbReference type="Pfam" id="PF00171"/>
    </source>
</evidence>
<dbReference type="InterPro" id="IPR016162">
    <property type="entry name" value="Ald_DH_N"/>
</dbReference>
<dbReference type="InterPro" id="IPR051020">
    <property type="entry name" value="ALDH-related_metabolic_enz"/>
</dbReference>
<dbReference type="InterPro" id="IPR016161">
    <property type="entry name" value="Ald_DH/histidinol_DH"/>
</dbReference>
<dbReference type="Proteomes" id="UP001596233">
    <property type="component" value="Unassembled WGS sequence"/>
</dbReference>
<gene>
    <name evidence="4" type="ORF">ACFP56_08365</name>
</gene>
<evidence type="ECO:0000256" key="2">
    <source>
        <dbReference type="ARBA" id="ARBA00023002"/>
    </source>
</evidence>
<dbReference type="Pfam" id="PF00171">
    <property type="entry name" value="Aldedh"/>
    <property type="match status" value="1"/>
</dbReference>
<dbReference type="PANTHER" id="PTHR42991">
    <property type="entry name" value="ALDEHYDE DEHYDROGENASE"/>
    <property type="match status" value="1"/>
</dbReference>
<name>A0ABW1V1J1_9BACL</name>
<evidence type="ECO:0000313" key="5">
    <source>
        <dbReference type="Proteomes" id="UP001596233"/>
    </source>
</evidence>
<evidence type="ECO:0000313" key="4">
    <source>
        <dbReference type="EMBL" id="MFC6332637.1"/>
    </source>
</evidence>
<evidence type="ECO:0000256" key="1">
    <source>
        <dbReference type="ARBA" id="ARBA00009986"/>
    </source>
</evidence>
<dbReference type="EMBL" id="JBHSTE010000002">
    <property type="protein sequence ID" value="MFC6332637.1"/>
    <property type="molecule type" value="Genomic_DNA"/>
</dbReference>
<comment type="caution">
    <text evidence="4">The sequence shown here is derived from an EMBL/GenBank/DDBJ whole genome shotgun (WGS) entry which is preliminary data.</text>
</comment>
<protein>
    <submittedName>
        <fullName evidence="4">Aldehyde dehydrogenase family protein</fullName>
    </submittedName>
</protein>
<dbReference type="Gene3D" id="3.40.309.10">
    <property type="entry name" value="Aldehyde Dehydrogenase, Chain A, domain 2"/>
    <property type="match status" value="1"/>
</dbReference>
<dbReference type="PANTHER" id="PTHR42991:SF1">
    <property type="entry name" value="ALDEHYDE DEHYDROGENASE"/>
    <property type="match status" value="1"/>
</dbReference>
<dbReference type="SUPFAM" id="SSF53720">
    <property type="entry name" value="ALDH-like"/>
    <property type="match status" value="1"/>
</dbReference>
<reference evidence="5" key="1">
    <citation type="journal article" date="2019" name="Int. J. Syst. Evol. Microbiol.">
        <title>The Global Catalogue of Microorganisms (GCM) 10K type strain sequencing project: providing services to taxonomists for standard genome sequencing and annotation.</title>
        <authorList>
            <consortium name="The Broad Institute Genomics Platform"/>
            <consortium name="The Broad Institute Genome Sequencing Center for Infectious Disease"/>
            <person name="Wu L."/>
            <person name="Ma J."/>
        </authorList>
    </citation>
    <scope>NUCLEOTIDE SEQUENCE [LARGE SCALE GENOMIC DNA]</scope>
    <source>
        <strain evidence="5">PCU 280</strain>
    </source>
</reference>
<feature type="domain" description="Aldehyde dehydrogenase" evidence="3">
    <location>
        <begin position="11"/>
        <end position="468"/>
    </location>
</feature>
<organism evidence="4 5">
    <name type="scientific">Paenibacillus septentrionalis</name>
    <dbReference type="NCBI Taxonomy" id="429342"/>
    <lineage>
        <taxon>Bacteria</taxon>
        <taxon>Bacillati</taxon>
        <taxon>Bacillota</taxon>
        <taxon>Bacilli</taxon>
        <taxon>Bacillales</taxon>
        <taxon>Paenibacillaceae</taxon>
        <taxon>Paenibacillus</taxon>
    </lineage>
</organism>
<dbReference type="InterPro" id="IPR016163">
    <property type="entry name" value="Ald_DH_C"/>
</dbReference>
<sequence>MKQKLYINGGWVEGSYEVELFSPFSGDKLADIACASLEQVDQALTSAVRAKEKMRMLTAYERSLILEEVSSLLMARREEAARLIAAESAKPIKAAYVEVDRTATTFKLAAEEAKRIYGETIPTDSVAGGENRLAFTKKEPVGVVGAITPFNFPMNLVAHKLGPAFAAGNSVMLKPAEQTPLSAFFIAGLFHEAGLPSGALNVVIAPGKEIAEYIVKDERVNYISFTGSPKVGEQVRSSARLKRVTLELGSNSAVIIDRDVNVAKVAARCVAGAFSNQGQVCISLQRIYVVEDIYESFIEHFMQEMRQLVLGDPLDPHTDLSALINPAAAARALAWVKEAMQQGAGLLAGGIAEGRLMQPTVLVEVPESAKVIQEEVFAPLVCINRVSNIEQGIELVNQSQYGLQAGIYTNQLGIALDAADKLQAGGVMINDIPTFRLDHLPYGGWKSSGIGREGIKYAMEEMCETKLVIFNRN</sequence>
<comment type="similarity">
    <text evidence="1">Belongs to the aldehyde dehydrogenase family.</text>
</comment>
<keyword evidence="2" id="KW-0560">Oxidoreductase</keyword>
<keyword evidence="5" id="KW-1185">Reference proteome</keyword>
<dbReference type="CDD" id="cd07149">
    <property type="entry name" value="ALDH_y4uC"/>
    <property type="match status" value="1"/>
</dbReference>
<dbReference type="RefSeq" id="WP_379233206.1">
    <property type="nucleotide sequence ID" value="NZ_JBHSTE010000002.1"/>
</dbReference>
<dbReference type="Gene3D" id="3.40.605.10">
    <property type="entry name" value="Aldehyde Dehydrogenase, Chain A, domain 1"/>
    <property type="match status" value="1"/>
</dbReference>